<dbReference type="EC" id="3.1.11.6" evidence="6"/>
<accession>A0ABS5HGK8</accession>
<dbReference type="InterPro" id="IPR037004">
    <property type="entry name" value="Exonuc_VII_ssu_sf"/>
</dbReference>
<evidence type="ECO:0000256" key="3">
    <source>
        <dbReference type="ARBA" id="ARBA00022722"/>
    </source>
</evidence>
<keyword evidence="7" id="KW-0175">Coiled coil</keyword>
<dbReference type="SUPFAM" id="SSF116842">
    <property type="entry name" value="XseB-like"/>
    <property type="match status" value="1"/>
</dbReference>
<keyword evidence="5" id="KW-0269">Exonuclease</keyword>
<evidence type="ECO:0000256" key="2">
    <source>
        <dbReference type="ARBA" id="ARBA00022490"/>
    </source>
</evidence>
<keyword evidence="9" id="KW-1185">Reference proteome</keyword>
<dbReference type="Gene3D" id="1.10.287.1040">
    <property type="entry name" value="Exonuclease VII, small subunit"/>
    <property type="match status" value="1"/>
</dbReference>
<keyword evidence="4 8" id="KW-0378">Hydrolase</keyword>
<dbReference type="EMBL" id="JAGSSW010000001">
    <property type="protein sequence ID" value="MBR8463145.1"/>
    <property type="molecule type" value="Genomic_DNA"/>
</dbReference>
<comment type="caution">
    <text evidence="8">The sequence shown here is derived from an EMBL/GenBank/DDBJ whole genome shotgun (WGS) entry which is preliminary data.</text>
</comment>
<gene>
    <name evidence="8" type="primary">xseB</name>
    <name evidence="8" type="ORF">KDD93_00965</name>
</gene>
<evidence type="ECO:0000256" key="1">
    <source>
        <dbReference type="ARBA" id="ARBA00009998"/>
    </source>
</evidence>
<evidence type="ECO:0000256" key="7">
    <source>
        <dbReference type="SAM" id="Coils"/>
    </source>
</evidence>
<keyword evidence="2" id="KW-0963">Cytoplasm</keyword>
<dbReference type="NCBIfam" id="TIGR01280">
    <property type="entry name" value="xseB"/>
    <property type="match status" value="1"/>
</dbReference>
<sequence>MENSQTFEDKIKQANEILANLNKDEVSLMHSVELHKQGKQLLAEAREILQKAELSIQEVDDE</sequence>
<evidence type="ECO:0000313" key="9">
    <source>
        <dbReference type="Proteomes" id="UP000682951"/>
    </source>
</evidence>
<evidence type="ECO:0000256" key="6">
    <source>
        <dbReference type="NCBIfam" id="TIGR01280"/>
    </source>
</evidence>
<reference evidence="8 9" key="1">
    <citation type="submission" date="2021-04" db="EMBL/GenBank/DDBJ databases">
        <title>Molecular and phenotypic characterization and identification of bacterial isolates recovered from the Anatolian ground squirrels (Spermophilus xanthoprymnus) and which have the potential to form a new species in the Campylobacter genus.</title>
        <authorList>
            <person name="Aydin F."/>
            <person name="Abay S."/>
            <person name="Kayman T."/>
            <person name="Karakaya E."/>
            <person name="Mustak H.K."/>
            <person name="Mustak I.B."/>
            <person name="Bilgin N."/>
            <person name="Duzler A."/>
            <person name="Sahin O."/>
            <person name="Guran O."/>
            <person name="Saticioglu I.B."/>
        </authorList>
    </citation>
    <scope>NUCLEOTIDE SEQUENCE [LARGE SCALE GENOMIC DNA]</scope>
    <source>
        <strain evidence="9">faydin-G24</strain>
    </source>
</reference>
<comment type="similarity">
    <text evidence="1">Belongs to the XseB family.</text>
</comment>
<proteinExistence type="inferred from homology"/>
<evidence type="ECO:0000313" key="8">
    <source>
        <dbReference type="EMBL" id="MBR8463145.1"/>
    </source>
</evidence>
<organism evidence="8 9">
    <name type="scientific">Campylobacter anatolicus</name>
    <dbReference type="NCBI Taxonomy" id="2829105"/>
    <lineage>
        <taxon>Bacteria</taxon>
        <taxon>Pseudomonadati</taxon>
        <taxon>Campylobacterota</taxon>
        <taxon>Epsilonproteobacteria</taxon>
        <taxon>Campylobacterales</taxon>
        <taxon>Campylobacteraceae</taxon>
        <taxon>Campylobacter</taxon>
    </lineage>
</organism>
<dbReference type="Proteomes" id="UP000682951">
    <property type="component" value="Unassembled WGS sequence"/>
</dbReference>
<protein>
    <recommendedName>
        <fullName evidence="6">Exodeoxyribonuclease VII small subunit</fullName>
        <ecNumber evidence="6">3.1.11.6</ecNumber>
    </recommendedName>
</protein>
<dbReference type="RefSeq" id="WP_212140719.1">
    <property type="nucleotide sequence ID" value="NZ_JAGSSW010000001.1"/>
</dbReference>
<dbReference type="GO" id="GO:0008855">
    <property type="term" value="F:exodeoxyribonuclease VII activity"/>
    <property type="evidence" value="ECO:0007669"/>
    <property type="project" value="UniProtKB-EC"/>
</dbReference>
<dbReference type="InterPro" id="IPR003761">
    <property type="entry name" value="Exonuc_VII_S"/>
</dbReference>
<keyword evidence="3" id="KW-0540">Nuclease</keyword>
<evidence type="ECO:0000256" key="4">
    <source>
        <dbReference type="ARBA" id="ARBA00022801"/>
    </source>
</evidence>
<evidence type="ECO:0000256" key="5">
    <source>
        <dbReference type="ARBA" id="ARBA00022839"/>
    </source>
</evidence>
<feature type="coiled-coil region" evidence="7">
    <location>
        <begin position="4"/>
        <end position="62"/>
    </location>
</feature>
<name>A0ABS5HGK8_9BACT</name>
<dbReference type="Pfam" id="PF02609">
    <property type="entry name" value="Exonuc_VII_S"/>
    <property type="match status" value="1"/>
</dbReference>